<proteinExistence type="predicted"/>
<evidence type="ECO:0000313" key="2">
    <source>
        <dbReference type="Proteomes" id="UP001242010"/>
    </source>
</evidence>
<dbReference type="SUPFAM" id="SSF142906">
    <property type="entry name" value="YjbR-like"/>
    <property type="match status" value="1"/>
</dbReference>
<dbReference type="Proteomes" id="UP001242010">
    <property type="component" value="Chromosome"/>
</dbReference>
<evidence type="ECO:0000313" key="1">
    <source>
        <dbReference type="EMBL" id="BDU69259.1"/>
    </source>
</evidence>
<dbReference type="Gene3D" id="3.90.1150.30">
    <property type="match status" value="1"/>
</dbReference>
<keyword evidence="2" id="KW-1185">Reference proteome</keyword>
<dbReference type="EMBL" id="AP027079">
    <property type="protein sequence ID" value="BDU69259.1"/>
    <property type="molecule type" value="Genomic_DNA"/>
</dbReference>
<dbReference type="InterPro" id="IPR038056">
    <property type="entry name" value="YjbR-like_sf"/>
</dbReference>
<dbReference type="Pfam" id="PF04237">
    <property type="entry name" value="YjbR"/>
    <property type="match status" value="1"/>
</dbReference>
<protein>
    <recommendedName>
        <fullName evidence="3">MmcQ/YjbR family DNA-binding protein</fullName>
    </recommendedName>
</protein>
<dbReference type="InterPro" id="IPR058532">
    <property type="entry name" value="YjbR/MT2646/Rv2570-like"/>
</dbReference>
<accession>A0ABN6UZJ4</accession>
<reference evidence="2" key="1">
    <citation type="journal article" date="2023" name="Int. J. Syst. Evol. Microbiol.">
        <title>Mesoterricola silvestris gen. nov., sp. nov., Mesoterricola sediminis sp. nov., Geothrix oryzae sp. nov., Geothrix edaphica sp. nov., Geothrix rubra sp. nov., and Geothrix limicola sp. nov., six novel members of Acidobacteriota isolated from soils.</title>
        <authorList>
            <person name="Itoh H."/>
            <person name="Sugisawa Y."/>
            <person name="Mise K."/>
            <person name="Xu Z."/>
            <person name="Kuniyasu M."/>
            <person name="Ushijima N."/>
            <person name="Kawano K."/>
            <person name="Kobayashi E."/>
            <person name="Shiratori Y."/>
            <person name="Masuda Y."/>
            <person name="Senoo K."/>
        </authorList>
    </citation>
    <scope>NUCLEOTIDE SEQUENCE [LARGE SCALE GENOMIC DNA]</scope>
    <source>
        <strain evidence="2">Red222</strain>
    </source>
</reference>
<evidence type="ECO:0008006" key="3">
    <source>
        <dbReference type="Google" id="ProtNLM"/>
    </source>
</evidence>
<organism evidence="1 2">
    <name type="scientific">Geothrix oryzae</name>
    <dbReference type="NCBI Taxonomy" id="2927975"/>
    <lineage>
        <taxon>Bacteria</taxon>
        <taxon>Pseudomonadati</taxon>
        <taxon>Acidobacteriota</taxon>
        <taxon>Holophagae</taxon>
        <taxon>Holophagales</taxon>
        <taxon>Holophagaceae</taxon>
        <taxon>Geothrix</taxon>
    </lineage>
</organism>
<sequence>MPKPPPFSRPVTALRKAALAFPETTEDHPWGECAFKVRGKVFLFLSTGDDTLSLSMKLPQSNGFAILLPFTKPTGYGLGKSGWITATFTPGESIPLPLLLDWLEESFCAVAPKRVSATLAAAPVAKARPAALRSRR</sequence>
<name>A0ABN6UZJ4_9BACT</name>
<dbReference type="RefSeq" id="WP_286355888.1">
    <property type="nucleotide sequence ID" value="NZ_AP027079.1"/>
</dbReference>
<gene>
    <name evidence="1" type="ORF">GETHOR_13600</name>
</gene>